<dbReference type="Pfam" id="PF03235">
    <property type="entry name" value="GmrSD_N"/>
    <property type="match status" value="1"/>
</dbReference>
<accession>A0AAW6Q722</accession>
<dbReference type="EMBL" id="JARPQC010000001">
    <property type="protein sequence ID" value="MDF9627420.1"/>
    <property type="molecule type" value="Genomic_DNA"/>
</dbReference>
<feature type="domain" description="GmrSD restriction endonucleases C-terminal" evidence="2">
    <location>
        <begin position="461"/>
        <end position="579"/>
    </location>
</feature>
<dbReference type="Proteomes" id="UP001176114">
    <property type="component" value="Unassembled WGS sequence"/>
</dbReference>
<evidence type="ECO:0000313" key="4">
    <source>
        <dbReference type="Proteomes" id="UP001176114"/>
    </source>
</evidence>
<dbReference type="InterPro" id="IPR011089">
    <property type="entry name" value="GmrSD_C"/>
</dbReference>
<dbReference type="PANTHER" id="PTHR35149">
    <property type="entry name" value="SLL5132 PROTEIN"/>
    <property type="match status" value="1"/>
</dbReference>
<evidence type="ECO:0000313" key="3">
    <source>
        <dbReference type="EMBL" id="MDF9627420.1"/>
    </source>
</evidence>
<feature type="domain" description="GmrSD restriction endonucleases N-terminal" evidence="1">
    <location>
        <begin position="20"/>
        <end position="216"/>
    </location>
</feature>
<comment type="caution">
    <text evidence="3">The sequence shown here is derived from an EMBL/GenBank/DDBJ whole genome shotgun (WGS) entry which is preliminary data.</text>
</comment>
<dbReference type="InterPro" id="IPR004919">
    <property type="entry name" value="GmrSD_N"/>
</dbReference>
<protein>
    <submittedName>
        <fullName evidence="3">DUF262 domain-containing protein</fullName>
    </submittedName>
</protein>
<dbReference type="PANTHER" id="PTHR35149:SF1">
    <property type="entry name" value="DUF5655 DOMAIN-CONTAINING PROTEIN"/>
    <property type="match status" value="1"/>
</dbReference>
<organism evidence="3 4">
    <name type="scientific">Mesomycoplasma ovipneumoniae</name>
    <dbReference type="NCBI Taxonomy" id="29562"/>
    <lineage>
        <taxon>Bacteria</taxon>
        <taxon>Bacillati</taxon>
        <taxon>Mycoplasmatota</taxon>
        <taxon>Mycoplasmoidales</taxon>
        <taxon>Metamycoplasmataceae</taxon>
        <taxon>Mesomycoplasma</taxon>
    </lineage>
</organism>
<reference evidence="3" key="1">
    <citation type="submission" date="2023-03" db="EMBL/GenBank/DDBJ databases">
        <title>Comparative genome analysis of Brazilian Mesomycoplasma ovipneumoniae isolated from healthy and pneumonic sheep.</title>
        <authorList>
            <person name="Gaeta N."/>
            <person name="Timenetsky J."/>
            <person name="Ganda E."/>
            <person name="Gregory L."/>
        </authorList>
    </citation>
    <scope>NUCLEOTIDE SEQUENCE</scope>
    <source>
        <strain evidence="3">USP-SP475</strain>
    </source>
</reference>
<gene>
    <name evidence="3" type="ORF">P5716_00285</name>
</gene>
<dbReference type="AlphaFoldDB" id="A0AAW6Q722"/>
<name>A0AAW6Q722_9BACT</name>
<proteinExistence type="predicted"/>
<evidence type="ECO:0000259" key="2">
    <source>
        <dbReference type="Pfam" id="PF07510"/>
    </source>
</evidence>
<sequence>MSSETITVQEYLKKFHEYPIYLAFFQRNYTWDTDLIANFFDLIFKEFDTNEDFLFLNTIIFAEKKASEGFLIVDGQQRTVSILLILISILKMASHPDENIFLEQRSSIYQTISKILENFPKKNSQYTPLLKFIKNNEKMDDTIFSQNIQKIIEKLFEIKTNKNSVDWLNDFTNFILNNILLTLIRISEIKDKQFAKLFISINVQSKPIDAVDFIASMVNEKSQQEQIPYVTLIKKYFYYGGKKENKSRLAVFLQNQQYFIKDEFNTQNTENNLFSLYQQLDNLLNKWTNNKALTKETLETFVKKILVFEYAYVGNINILSSQKDITDNDGIKVLIQEFKNTINRNELAFINLQINMISKKGANNPYSLIVERAIKEFEIFNGDLDLTEKKENLELFSSVLFQIEKSKIIYYSNFRGQSLRQGIYTMLLQQKNNPSFLKNDKELYHKLVESLTNESDKVNFNDFRNYIENKGNNDINSKKNVILRVRISLRKNGEIHPKYNKNKHFETEFTSQLTNLHNNTDDPISIDHFFPQNPSKDYNIGFLINNDKTYKEKYEKIVQKIGNLILLHKETNTRKENKNSEEICQNVQDVLIQGAIDKNGHSKLERICPKDRSKGLYYEIDPADKDPKKLEKYKEDFKKIEELINKRTDQIFAIYFEIFFGKKKKTK</sequence>
<dbReference type="Pfam" id="PF07510">
    <property type="entry name" value="GmrSD_C"/>
    <property type="match status" value="1"/>
</dbReference>
<evidence type="ECO:0000259" key="1">
    <source>
        <dbReference type="Pfam" id="PF03235"/>
    </source>
</evidence>
<dbReference type="RefSeq" id="WP_277446439.1">
    <property type="nucleotide sequence ID" value="NZ_JARPQC010000001.1"/>
</dbReference>